<gene>
    <name evidence="2" type="ORF">IV45_GL001486</name>
</gene>
<dbReference type="RefSeq" id="WP_235807652.1">
    <property type="nucleotide sequence ID" value="NZ_JQBW01000005.1"/>
</dbReference>
<feature type="transmembrane region" description="Helical" evidence="1">
    <location>
        <begin position="12"/>
        <end position="32"/>
    </location>
</feature>
<dbReference type="STRING" id="396268.IV45_GL001486"/>
<accession>A0A0R2IAZ2</accession>
<protein>
    <recommendedName>
        <fullName evidence="4">Alkaline shock response membrane anchor protein AmaP</fullName>
    </recommendedName>
</protein>
<keyword evidence="1" id="KW-1133">Transmembrane helix</keyword>
<organism evidence="2 3">
    <name type="scientific">Limosilactobacillus secaliphilus</name>
    <dbReference type="NCBI Taxonomy" id="396268"/>
    <lineage>
        <taxon>Bacteria</taxon>
        <taxon>Bacillati</taxon>
        <taxon>Bacillota</taxon>
        <taxon>Bacilli</taxon>
        <taxon>Lactobacillales</taxon>
        <taxon>Lactobacillaceae</taxon>
        <taxon>Limosilactobacillus</taxon>
    </lineage>
</organism>
<proteinExistence type="predicted"/>
<evidence type="ECO:0008006" key="4">
    <source>
        <dbReference type="Google" id="ProtNLM"/>
    </source>
</evidence>
<comment type="caution">
    <text evidence="2">The sequence shown here is derived from an EMBL/GenBank/DDBJ whole genome shotgun (WGS) entry which is preliminary data.</text>
</comment>
<evidence type="ECO:0000256" key="1">
    <source>
        <dbReference type="SAM" id="Phobius"/>
    </source>
</evidence>
<dbReference type="NCBIfam" id="NF033218">
    <property type="entry name" value="anchor_AmaP"/>
    <property type="match status" value="1"/>
</dbReference>
<keyword evidence="1" id="KW-0472">Membrane</keyword>
<sequence length="184" mass="20897">MRIIAAWKKWWVALLFLPQILAGSGVILLWYFQNEQWARLTLNWLATDPGQITLVVIAAYAIFMALATISVAIFRPTTTKQLTVARDGAFHVKVDQEAVEKHLRLALAEYELYNAQAHVKMHRNSQQADVNVSGMLSGRVAPEQLQTDLKATIANSLKQHFNIDLRKLKVNLQPYDYKQEVAIV</sequence>
<evidence type="ECO:0000313" key="2">
    <source>
        <dbReference type="EMBL" id="KRN59335.1"/>
    </source>
</evidence>
<reference evidence="2 3" key="1">
    <citation type="journal article" date="2015" name="Genome Announc.">
        <title>Expanding the biotechnology potential of lactobacilli through comparative genomics of 213 strains and associated genera.</title>
        <authorList>
            <person name="Sun Z."/>
            <person name="Harris H.M."/>
            <person name="McCann A."/>
            <person name="Guo C."/>
            <person name="Argimon S."/>
            <person name="Zhang W."/>
            <person name="Yang X."/>
            <person name="Jeffery I.B."/>
            <person name="Cooney J.C."/>
            <person name="Kagawa T.F."/>
            <person name="Liu W."/>
            <person name="Song Y."/>
            <person name="Salvetti E."/>
            <person name="Wrobel A."/>
            <person name="Rasinkangas P."/>
            <person name="Parkhill J."/>
            <person name="Rea M.C."/>
            <person name="O'Sullivan O."/>
            <person name="Ritari J."/>
            <person name="Douillard F.P."/>
            <person name="Paul Ross R."/>
            <person name="Yang R."/>
            <person name="Briner A.E."/>
            <person name="Felis G.E."/>
            <person name="de Vos W.M."/>
            <person name="Barrangou R."/>
            <person name="Klaenhammer T.R."/>
            <person name="Caufield P.W."/>
            <person name="Cui Y."/>
            <person name="Zhang H."/>
            <person name="O'Toole P.W."/>
        </authorList>
    </citation>
    <scope>NUCLEOTIDE SEQUENCE [LARGE SCALE GENOMIC DNA]</scope>
    <source>
        <strain evidence="2 3">DSM 17896</strain>
    </source>
</reference>
<dbReference type="PATRIC" id="fig|396268.3.peg.1507"/>
<keyword evidence="1" id="KW-0812">Transmembrane</keyword>
<dbReference type="EMBL" id="JQBW01000005">
    <property type="protein sequence ID" value="KRN59335.1"/>
    <property type="molecule type" value="Genomic_DNA"/>
</dbReference>
<keyword evidence="3" id="KW-1185">Reference proteome</keyword>
<feature type="transmembrane region" description="Helical" evidence="1">
    <location>
        <begin position="52"/>
        <end position="74"/>
    </location>
</feature>
<evidence type="ECO:0000313" key="3">
    <source>
        <dbReference type="Proteomes" id="UP000050934"/>
    </source>
</evidence>
<name>A0A0R2IAZ2_9LACO</name>
<dbReference type="AlphaFoldDB" id="A0A0R2IAZ2"/>
<dbReference type="Proteomes" id="UP000050934">
    <property type="component" value="Unassembled WGS sequence"/>
</dbReference>